<feature type="compositionally biased region" description="Polar residues" evidence="4">
    <location>
        <begin position="399"/>
        <end position="408"/>
    </location>
</feature>
<feature type="compositionally biased region" description="Polar residues" evidence="4">
    <location>
        <begin position="575"/>
        <end position="585"/>
    </location>
</feature>
<evidence type="ECO:0000256" key="4">
    <source>
        <dbReference type="SAM" id="MobiDB-lite"/>
    </source>
</evidence>
<evidence type="ECO:0000313" key="7">
    <source>
        <dbReference type="Proteomes" id="UP000526942"/>
    </source>
</evidence>
<keyword evidence="1" id="KW-0677">Repeat</keyword>
<evidence type="ECO:0000313" key="6">
    <source>
        <dbReference type="EMBL" id="NXJ94647.1"/>
    </source>
</evidence>
<feature type="region of interest" description="Disordered" evidence="4">
    <location>
        <begin position="575"/>
        <end position="599"/>
    </location>
</feature>
<dbReference type="GO" id="GO:0005938">
    <property type="term" value="C:cell cortex"/>
    <property type="evidence" value="ECO:0007669"/>
    <property type="project" value="TreeGrafter"/>
</dbReference>
<dbReference type="GO" id="GO:0051010">
    <property type="term" value="F:microtubule plus-end binding"/>
    <property type="evidence" value="ECO:0007669"/>
    <property type="project" value="TreeGrafter"/>
</dbReference>
<dbReference type="PANTHER" id="PTHR18916:SF32">
    <property type="entry name" value="CAP-GLY DOMAIN-CONTAINING LINKER PROTEIN 4"/>
    <property type="match status" value="1"/>
</dbReference>
<keyword evidence="7" id="KW-1185">Reference proteome</keyword>
<dbReference type="SUPFAM" id="SSF74924">
    <property type="entry name" value="Cap-Gly domain"/>
    <property type="match status" value="2"/>
</dbReference>
<dbReference type="FunFam" id="2.30.30.190:FF:000005">
    <property type="entry name" value="CAP-Gly domain containing linker protein 3"/>
    <property type="match status" value="1"/>
</dbReference>
<accession>A0A7L0FGV9</accession>
<keyword evidence="2 3" id="KW-0040">ANK repeat</keyword>
<organism evidence="6 7">
    <name type="scientific">Corythaixoides concolor</name>
    <name type="common">Grey go-away-bird</name>
    <dbReference type="NCBI Taxonomy" id="103956"/>
    <lineage>
        <taxon>Eukaryota</taxon>
        <taxon>Metazoa</taxon>
        <taxon>Chordata</taxon>
        <taxon>Craniata</taxon>
        <taxon>Vertebrata</taxon>
        <taxon>Euteleostomi</taxon>
        <taxon>Archelosauria</taxon>
        <taxon>Archosauria</taxon>
        <taxon>Dinosauria</taxon>
        <taxon>Saurischia</taxon>
        <taxon>Theropoda</taxon>
        <taxon>Coelurosauria</taxon>
        <taxon>Aves</taxon>
        <taxon>Neognathae</taxon>
        <taxon>Neoaves</taxon>
        <taxon>Otidimorphae</taxon>
        <taxon>Musophagiformes</taxon>
        <taxon>Musophagidae</taxon>
        <taxon>Corythaixoides</taxon>
    </lineage>
</organism>
<sequence length="705" mass="76471">MTIENLPEPSSEGDSFLERERFLFPNSETSVTFSVAAAPMPSDCEFSFFDPNDAACQEILFDPKTSVSELFAILRQWVPQVQQNIDIIGNEIIKRGCNVNDRDGLTDMTLLHYTCKSGAHGIGDVETAVKFATQLIDLGADSSLRSRWTNMNALHYAAYFDVPELISLILKNAKPKDVDATCSDFDFGTALHIAAFNLCTGAVKCLLEHGANPAFRNDKGQIPADVVPDPVDMPLEMADAAASAKEIKQILLDAVPLSCDISKAMIPNYDRVTGKAMLLSLGLKLGDRVVIAGQKVGTLRFCGTTEFASGQWAGVELDEPEGKNNGSVGKVQYFKCAPKRGIFAPLSKISKASDHKKSSVRRSSSMRSSPLVKSKKIDVTHITSKVNSGLNMAKKDSASETNLTTANRGKTVPAKDGFLGYSSSSSSTTSLEGKQNYSKKQNSTSSNKKAVTRVSSASSKISAGLYSSPATRKNPFDEGEIQVGDRVLVVGQRTGTVRFCGTTKFAPGFWCGIELDKPHGKNDGSVGGVQYFSCLPRYGIFAPPSRVQRLTDSLDSLTETSSSKINHTFPGFRRSLSTTSASSQKEINRRHSLVRSKSSVLRRSWSNTTTANMEGPVKLHEGSQVLLTSSNEMGTISHLQGSGVAGDPCHLTFIYLTKGSVAQTPGQTREDKKILLQRTHIITLWSQLTEWAHNFHGSETGRTGY</sequence>
<feature type="repeat" description="ANK" evidence="3">
    <location>
        <begin position="186"/>
        <end position="218"/>
    </location>
</feature>
<feature type="compositionally biased region" description="Low complexity" evidence="4">
    <location>
        <begin position="422"/>
        <end position="449"/>
    </location>
</feature>
<dbReference type="Pfam" id="PF12796">
    <property type="entry name" value="Ank_2"/>
    <property type="match status" value="1"/>
</dbReference>
<feature type="region of interest" description="Disordered" evidence="4">
    <location>
        <begin position="353"/>
        <end position="374"/>
    </location>
</feature>
<evidence type="ECO:0000256" key="3">
    <source>
        <dbReference type="PROSITE-ProRule" id="PRU00023"/>
    </source>
</evidence>
<dbReference type="SMART" id="SM00248">
    <property type="entry name" value="ANK"/>
    <property type="match status" value="3"/>
</dbReference>
<evidence type="ECO:0000256" key="2">
    <source>
        <dbReference type="ARBA" id="ARBA00023043"/>
    </source>
</evidence>
<feature type="non-terminal residue" evidence="6">
    <location>
        <position position="705"/>
    </location>
</feature>
<dbReference type="Gene3D" id="1.25.40.20">
    <property type="entry name" value="Ankyrin repeat-containing domain"/>
    <property type="match status" value="1"/>
</dbReference>
<evidence type="ECO:0000259" key="5">
    <source>
        <dbReference type="PROSITE" id="PS50245"/>
    </source>
</evidence>
<proteinExistence type="predicted"/>
<feature type="domain" description="CAP-Gly" evidence="5">
    <location>
        <begin position="303"/>
        <end position="345"/>
    </location>
</feature>
<protein>
    <submittedName>
        <fullName evidence="6">CLIP4 protein</fullName>
    </submittedName>
</protein>
<dbReference type="PANTHER" id="PTHR18916">
    <property type="entry name" value="DYNACTIN 1-RELATED MICROTUBULE-BINDING"/>
    <property type="match status" value="1"/>
</dbReference>
<dbReference type="GO" id="GO:0035371">
    <property type="term" value="C:microtubule plus-end"/>
    <property type="evidence" value="ECO:0007669"/>
    <property type="project" value="TreeGrafter"/>
</dbReference>
<dbReference type="Proteomes" id="UP000526942">
    <property type="component" value="Unassembled WGS sequence"/>
</dbReference>
<dbReference type="Gene3D" id="2.30.30.190">
    <property type="entry name" value="CAP Gly-rich-like domain"/>
    <property type="match status" value="2"/>
</dbReference>
<dbReference type="InterPro" id="IPR002110">
    <property type="entry name" value="Ankyrin_rpt"/>
</dbReference>
<dbReference type="GO" id="GO:0031122">
    <property type="term" value="P:cytoplasmic microtubule organization"/>
    <property type="evidence" value="ECO:0007669"/>
    <property type="project" value="TreeGrafter"/>
</dbReference>
<dbReference type="PROSITE" id="PS50088">
    <property type="entry name" value="ANK_REPEAT"/>
    <property type="match status" value="1"/>
</dbReference>
<feature type="region of interest" description="Disordered" evidence="4">
    <location>
        <begin position="394"/>
        <end position="453"/>
    </location>
</feature>
<dbReference type="InterPro" id="IPR036770">
    <property type="entry name" value="Ankyrin_rpt-contain_sf"/>
</dbReference>
<dbReference type="InterPro" id="IPR000938">
    <property type="entry name" value="CAP-Gly_domain"/>
</dbReference>
<name>A0A7L0FGV9_CORCN</name>
<dbReference type="FunFam" id="1.25.40.20:FF:000044">
    <property type="entry name" value="CAP-Gly domain containing linker protein 3"/>
    <property type="match status" value="1"/>
</dbReference>
<evidence type="ECO:0000256" key="1">
    <source>
        <dbReference type="ARBA" id="ARBA00022737"/>
    </source>
</evidence>
<comment type="caution">
    <text evidence="6">The sequence shown here is derived from an EMBL/GenBank/DDBJ whole genome shotgun (WGS) entry which is preliminary data.</text>
</comment>
<dbReference type="InterPro" id="IPR036859">
    <property type="entry name" value="CAP-Gly_dom_sf"/>
</dbReference>
<feature type="domain" description="CAP-Gly" evidence="5">
    <location>
        <begin position="501"/>
        <end position="543"/>
    </location>
</feature>
<dbReference type="SUPFAM" id="SSF48403">
    <property type="entry name" value="Ankyrin repeat"/>
    <property type="match status" value="1"/>
</dbReference>
<dbReference type="PROSITE" id="PS00845">
    <property type="entry name" value="CAP_GLY_1"/>
    <property type="match status" value="1"/>
</dbReference>
<dbReference type="EMBL" id="VXAM01000420">
    <property type="protein sequence ID" value="NXJ94647.1"/>
    <property type="molecule type" value="Genomic_DNA"/>
</dbReference>
<dbReference type="AlphaFoldDB" id="A0A7L0FGV9"/>
<dbReference type="PROSITE" id="PS50245">
    <property type="entry name" value="CAP_GLY_2"/>
    <property type="match status" value="2"/>
</dbReference>
<dbReference type="SMART" id="SM01052">
    <property type="entry name" value="CAP_GLY"/>
    <property type="match status" value="2"/>
</dbReference>
<feature type="non-terminal residue" evidence="6">
    <location>
        <position position="1"/>
    </location>
</feature>
<feature type="compositionally biased region" description="Low complexity" evidence="4">
    <location>
        <begin position="361"/>
        <end position="372"/>
    </location>
</feature>
<gene>
    <name evidence="6" type="primary">Clip4</name>
    <name evidence="6" type="ORF">CORCON_R10074</name>
</gene>
<dbReference type="GO" id="GO:0005634">
    <property type="term" value="C:nucleus"/>
    <property type="evidence" value="ECO:0007669"/>
    <property type="project" value="TreeGrafter"/>
</dbReference>
<dbReference type="Pfam" id="PF01302">
    <property type="entry name" value="CAP_GLY"/>
    <property type="match status" value="2"/>
</dbReference>
<dbReference type="OrthoDB" id="2130750at2759"/>
<reference evidence="6 7" key="1">
    <citation type="submission" date="2019-09" db="EMBL/GenBank/DDBJ databases">
        <title>Bird 10,000 Genomes (B10K) Project - Family phase.</title>
        <authorList>
            <person name="Zhang G."/>
        </authorList>
    </citation>
    <scope>NUCLEOTIDE SEQUENCE [LARGE SCALE GENOMIC DNA]</scope>
    <source>
        <strain evidence="6">B10K-DU-011-20</strain>
        <tissue evidence="6">Muscle</tissue>
    </source>
</reference>